<reference evidence="2 3" key="1">
    <citation type="journal article" date="2002" name="Genome Res.">
        <title>The genome of Methanosarcina acetivorans reveals extensive metabolic and physiological diversity.</title>
        <authorList>
            <person name="Galagan J.E."/>
            <person name="Nusbaum C."/>
            <person name="Roy A."/>
            <person name="Endrizzi M.G."/>
            <person name="Macdonald P."/>
            <person name="FitzHugh W."/>
            <person name="Calvo S."/>
            <person name="Engels R."/>
            <person name="Smirnov S."/>
            <person name="Atnoor D."/>
            <person name="Brown A."/>
            <person name="Allen N."/>
            <person name="Naylor J."/>
            <person name="Stange-Thomann N."/>
            <person name="DeArellano K."/>
            <person name="Johnson R."/>
            <person name="Linton L."/>
            <person name="McEwan P."/>
            <person name="McKernan K."/>
            <person name="Talamas J."/>
            <person name="Tirrell A."/>
            <person name="Ye W."/>
            <person name="Zimmer A."/>
            <person name="Barber R.D."/>
            <person name="Cann I."/>
            <person name="Graham D.E."/>
            <person name="Grahame D.A."/>
            <person name="Guss A."/>
            <person name="Hedderich R."/>
            <person name="Ingram-Smith C."/>
            <person name="Kuettner C.H."/>
            <person name="Krzycki J.A."/>
            <person name="Leigh J.A."/>
            <person name="Li W."/>
            <person name="Liu J."/>
            <person name="Mukhopadhyay B."/>
            <person name="Reeve J.N."/>
            <person name="Smith K."/>
            <person name="Springer T.A."/>
            <person name="Umayam L.A."/>
            <person name="White O."/>
            <person name="White R.H."/>
            <person name="de Macario E.C."/>
            <person name="Ferry J.G."/>
            <person name="Jarrell K.F."/>
            <person name="Jing H."/>
            <person name="Macario A.J.L."/>
            <person name="Paulsen I."/>
            <person name="Pritchett M."/>
            <person name="Sowers K.R."/>
            <person name="Swanson R.V."/>
            <person name="Zinder S.H."/>
            <person name="Lander E."/>
            <person name="Metcalf W.W."/>
            <person name="Birren B."/>
        </authorList>
    </citation>
    <scope>NUCLEOTIDE SEQUENCE [LARGE SCALE GENOMIC DNA]</scope>
    <source>
        <strain evidence="3">ATCC 35395 / DSM 2834 / JCM 12185 / C2A</strain>
    </source>
</reference>
<evidence type="ECO:0000256" key="1">
    <source>
        <dbReference type="SAM" id="Phobius"/>
    </source>
</evidence>
<name>Q8TK78_METAC</name>
<accession>Q8TK78</accession>
<evidence type="ECO:0000313" key="2">
    <source>
        <dbReference type="EMBL" id="AAM06900.1"/>
    </source>
</evidence>
<feature type="transmembrane region" description="Helical" evidence="1">
    <location>
        <begin position="69"/>
        <end position="94"/>
    </location>
</feature>
<protein>
    <submittedName>
        <fullName evidence="2">Uncharacterized protein</fullName>
    </submittedName>
</protein>
<dbReference type="InParanoid" id="Q8TK78"/>
<dbReference type="EMBL" id="AE010299">
    <property type="protein sequence ID" value="AAM06900.1"/>
    <property type="molecule type" value="Genomic_DNA"/>
</dbReference>
<feature type="transmembrane region" description="Helical" evidence="1">
    <location>
        <begin position="156"/>
        <end position="175"/>
    </location>
</feature>
<proteinExistence type="predicted"/>
<dbReference type="HOGENOM" id="CLU_1536680_0_0_2"/>
<evidence type="ECO:0000313" key="3">
    <source>
        <dbReference type="Proteomes" id="UP000002487"/>
    </source>
</evidence>
<keyword evidence="3" id="KW-1185">Reference proteome</keyword>
<keyword evidence="1" id="KW-0812">Transmembrane</keyword>
<keyword evidence="1" id="KW-1133">Transmembrane helix</keyword>
<organism evidence="2 3">
    <name type="scientific">Methanosarcina acetivorans (strain ATCC 35395 / DSM 2834 / JCM 12185 / C2A)</name>
    <dbReference type="NCBI Taxonomy" id="188937"/>
    <lineage>
        <taxon>Archaea</taxon>
        <taxon>Methanobacteriati</taxon>
        <taxon>Methanobacteriota</taxon>
        <taxon>Stenosarchaea group</taxon>
        <taxon>Methanomicrobia</taxon>
        <taxon>Methanosarcinales</taxon>
        <taxon>Methanosarcinaceae</taxon>
        <taxon>Methanosarcina</taxon>
    </lineage>
</organism>
<keyword evidence="1" id="KW-0472">Membrane</keyword>
<dbReference type="KEGG" id="mac:MA_3538"/>
<dbReference type="AlphaFoldDB" id="Q8TK78"/>
<gene>
    <name evidence="2" type="ordered locus">MA_3538</name>
</gene>
<dbReference type="EnsemblBacteria" id="AAM06900">
    <property type="protein sequence ID" value="AAM06900"/>
    <property type="gene ID" value="MA_3538"/>
</dbReference>
<feature type="transmembrane region" description="Helical" evidence="1">
    <location>
        <begin position="130"/>
        <end position="150"/>
    </location>
</feature>
<sequence length="180" mass="20931">MVWRYSMVEDENQAMQRSIEKDLFEEQNKILDRFFSLITLTFTVFGFSIAALSFVYGRGISSYQEALRSYHIAFALFCLFIAFFISIGNVLAIFHHRKLVRRGDKVGYREGNELISNNLKIYLDISRRKNYYVIAVTLIGLGLTSFVNHFSQHRGLAAVLTIGFVVIVLMLMRNFRRYLS</sequence>
<feature type="transmembrane region" description="Helical" evidence="1">
    <location>
        <begin position="34"/>
        <end position="57"/>
    </location>
</feature>
<dbReference type="Proteomes" id="UP000002487">
    <property type="component" value="Chromosome"/>
</dbReference>